<keyword evidence="1" id="KW-0472">Membrane</keyword>
<dbReference type="Gene3D" id="2.60.40.10">
    <property type="entry name" value="Immunoglobulins"/>
    <property type="match status" value="1"/>
</dbReference>
<proteinExistence type="predicted"/>
<dbReference type="SUPFAM" id="SSF47413">
    <property type="entry name" value="lambda repressor-like DNA-binding domains"/>
    <property type="match status" value="1"/>
</dbReference>
<keyword evidence="1" id="KW-0812">Transmembrane</keyword>
<dbReference type="AlphaFoldDB" id="A0A2H0BR83"/>
<dbReference type="InterPro" id="IPR013783">
    <property type="entry name" value="Ig-like_fold"/>
</dbReference>
<dbReference type="EMBL" id="PCSZ01000078">
    <property type="protein sequence ID" value="PIP60196.1"/>
    <property type="molecule type" value="Genomic_DNA"/>
</dbReference>
<dbReference type="GO" id="GO:0003677">
    <property type="term" value="F:DNA binding"/>
    <property type="evidence" value="ECO:0007669"/>
    <property type="project" value="InterPro"/>
</dbReference>
<dbReference type="PROSITE" id="PS50943">
    <property type="entry name" value="HTH_CROC1"/>
    <property type="match status" value="1"/>
</dbReference>
<reference evidence="3 4" key="1">
    <citation type="submission" date="2017-09" db="EMBL/GenBank/DDBJ databases">
        <title>Depth-based differentiation of microbial function through sediment-hosted aquifers and enrichment of novel symbionts in the deep terrestrial subsurface.</title>
        <authorList>
            <person name="Probst A.J."/>
            <person name="Ladd B."/>
            <person name="Jarett J.K."/>
            <person name="Geller-Mcgrath D.E."/>
            <person name="Sieber C.M."/>
            <person name="Emerson J.B."/>
            <person name="Anantharaman K."/>
            <person name="Thomas B.C."/>
            <person name="Malmstrom R."/>
            <person name="Stieglmeier M."/>
            <person name="Klingl A."/>
            <person name="Woyke T."/>
            <person name="Ryan C.M."/>
            <person name="Banfield J.F."/>
        </authorList>
    </citation>
    <scope>NUCLEOTIDE SEQUENCE [LARGE SCALE GENOMIC DNA]</scope>
    <source>
        <strain evidence="3">CG22_combo_CG10-13_8_21_14_all_47_17</strain>
    </source>
</reference>
<dbReference type="InterPro" id="IPR001387">
    <property type="entry name" value="Cro/C1-type_HTH"/>
</dbReference>
<dbReference type="Pfam" id="PF09136">
    <property type="entry name" value="Glucodextran_B"/>
    <property type="match status" value="1"/>
</dbReference>
<evidence type="ECO:0000313" key="3">
    <source>
        <dbReference type="EMBL" id="PIP60196.1"/>
    </source>
</evidence>
<organism evidence="3 4">
    <name type="scientific">Candidatus Uhrbacteria bacterium CG22_combo_CG10-13_8_21_14_all_47_17</name>
    <dbReference type="NCBI Taxonomy" id="1975041"/>
    <lineage>
        <taxon>Bacteria</taxon>
        <taxon>Candidatus Uhriibacteriota</taxon>
    </lineage>
</organism>
<evidence type="ECO:0000256" key="1">
    <source>
        <dbReference type="SAM" id="Phobius"/>
    </source>
</evidence>
<dbReference type="InterPro" id="IPR010982">
    <property type="entry name" value="Lambda_DNA-bd_dom_sf"/>
</dbReference>
<evidence type="ECO:0000259" key="2">
    <source>
        <dbReference type="PROSITE" id="PS50943"/>
    </source>
</evidence>
<name>A0A2H0BR83_9BACT</name>
<dbReference type="Pfam" id="PF13413">
    <property type="entry name" value="HTH_25"/>
    <property type="match status" value="1"/>
</dbReference>
<dbReference type="CDD" id="cd00093">
    <property type="entry name" value="HTH_XRE"/>
    <property type="match status" value="1"/>
</dbReference>
<comment type="caution">
    <text evidence="3">The sequence shown here is derived from an EMBL/GenBank/DDBJ whole genome shotgun (WGS) entry which is preliminary data.</text>
</comment>
<feature type="domain" description="HTH cro/C1-type" evidence="2">
    <location>
        <begin position="18"/>
        <end position="50"/>
    </location>
</feature>
<keyword evidence="1" id="KW-1133">Transmembrane helix</keyword>
<feature type="transmembrane region" description="Helical" evidence="1">
    <location>
        <begin position="116"/>
        <end position="135"/>
    </location>
</feature>
<dbReference type="Gene3D" id="1.10.260.40">
    <property type="entry name" value="lambda repressor-like DNA-binding domains"/>
    <property type="match status" value="1"/>
</dbReference>
<sequence>MAFVMKRVHGSECLGPDLIELRERAGLTIAEASQQTKITPSFIQSLENERLEDIPDPVYSERLLRTYVAQLGGNVSYYLHKYRECLETRGIIQSKNESLPRPIRLRAKDLLVTPRLLAIAGFGVFVILLGGYVYYQVRTIAAPPSLEVIEPVEGTRYEDPTIIVRGKTLPEATVRINDQPAIVHPDGTFEKTLYISRGTTEVHVTARRRYGDEASITRRVIYERELPPLPGQTEPAPSGVK</sequence>
<dbReference type="Proteomes" id="UP000231581">
    <property type="component" value="Unassembled WGS sequence"/>
</dbReference>
<protein>
    <recommendedName>
        <fullName evidence="2">HTH cro/C1-type domain-containing protein</fullName>
    </recommendedName>
</protein>
<accession>A0A2H0BR83</accession>
<evidence type="ECO:0000313" key="4">
    <source>
        <dbReference type="Proteomes" id="UP000231581"/>
    </source>
</evidence>
<gene>
    <name evidence="3" type="ORF">COX00_04720</name>
</gene>